<dbReference type="EMBL" id="AYYH01000065">
    <property type="protein sequence ID" value="KRN08601.1"/>
    <property type="molecule type" value="Genomic_DNA"/>
</dbReference>
<evidence type="ECO:0000313" key="2">
    <source>
        <dbReference type="Proteomes" id="UP000050898"/>
    </source>
</evidence>
<keyword evidence="2" id="KW-1185">Reference proteome</keyword>
<organism evidence="1 2">
    <name type="scientific">Liquorilactobacillus mali KCTC 3596 = DSM 20444</name>
    <dbReference type="NCBI Taxonomy" id="1046596"/>
    <lineage>
        <taxon>Bacteria</taxon>
        <taxon>Bacillati</taxon>
        <taxon>Bacillota</taxon>
        <taxon>Bacilli</taxon>
        <taxon>Lactobacillales</taxon>
        <taxon>Lactobacillaceae</taxon>
        <taxon>Liquorilactobacillus</taxon>
    </lineage>
</organism>
<dbReference type="PATRIC" id="fig|1046596.6.peg.2264"/>
<evidence type="ECO:0000313" key="1">
    <source>
        <dbReference type="EMBL" id="KRN08601.1"/>
    </source>
</evidence>
<protein>
    <submittedName>
        <fullName evidence="1">Uncharacterized protein</fullName>
    </submittedName>
</protein>
<gene>
    <name evidence="1" type="ORF">FD00_GL002159</name>
</gene>
<dbReference type="AlphaFoldDB" id="J1F559"/>
<comment type="caution">
    <text evidence="1">The sequence shown here is derived from an EMBL/GenBank/DDBJ whole genome shotgun (WGS) entry which is preliminary data.</text>
</comment>
<proteinExistence type="predicted"/>
<sequence>MLLARLVLKTIRVLTATAANITVPVHNLKKVEKILKEIDNIDIKYIFFFHSFFANLFLETKKDI</sequence>
<accession>J1F559</accession>
<name>J1F559_9LACO</name>
<reference evidence="1 2" key="1">
    <citation type="journal article" date="2015" name="Genome Announc.">
        <title>Expanding the biotechnology potential of lactobacilli through comparative genomics of 213 strains and associated genera.</title>
        <authorList>
            <person name="Sun Z."/>
            <person name="Harris H.M."/>
            <person name="McCann A."/>
            <person name="Guo C."/>
            <person name="Argimon S."/>
            <person name="Zhang W."/>
            <person name="Yang X."/>
            <person name="Jeffery I.B."/>
            <person name="Cooney J.C."/>
            <person name="Kagawa T.F."/>
            <person name="Liu W."/>
            <person name="Song Y."/>
            <person name="Salvetti E."/>
            <person name="Wrobel A."/>
            <person name="Rasinkangas P."/>
            <person name="Parkhill J."/>
            <person name="Rea M.C."/>
            <person name="O'Sullivan O."/>
            <person name="Ritari J."/>
            <person name="Douillard F.P."/>
            <person name="Paul Ross R."/>
            <person name="Yang R."/>
            <person name="Briner A.E."/>
            <person name="Felis G.E."/>
            <person name="de Vos W.M."/>
            <person name="Barrangou R."/>
            <person name="Klaenhammer T.R."/>
            <person name="Caufield P.W."/>
            <person name="Cui Y."/>
            <person name="Zhang H."/>
            <person name="O'Toole P.W."/>
        </authorList>
    </citation>
    <scope>NUCLEOTIDE SEQUENCE [LARGE SCALE GENOMIC DNA]</scope>
    <source>
        <strain evidence="1 2">DSM 20444</strain>
    </source>
</reference>
<dbReference type="Proteomes" id="UP000050898">
    <property type="component" value="Unassembled WGS sequence"/>
</dbReference>